<evidence type="ECO:0000256" key="7">
    <source>
        <dbReference type="SAM" id="Phobius"/>
    </source>
</evidence>
<feature type="transmembrane region" description="Helical" evidence="7">
    <location>
        <begin position="91"/>
        <end position="108"/>
    </location>
</feature>
<dbReference type="GO" id="GO:0019646">
    <property type="term" value="P:aerobic electron transport chain"/>
    <property type="evidence" value="ECO:0007669"/>
    <property type="project" value="InterPro"/>
</dbReference>
<evidence type="ECO:0000259" key="8">
    <source>
        <dbReference type="PROSITE" id="PS50253"/>
    </source>
</evidence>
<evidence type="ECO:0000256" key="3">
    <source>
        <dbReference type="ARBA" id="ARBA00022692"/>
    </source>
</evidence>
<feature type="transmembrane region" description="Helical" evidence="7">
    <location>
        <begin position="187"/>
        <end position="206"/>
    </location>
</feature>
<accession>A0A399SZ57</accession>
<dbReference type="GO" id="GO:0005886">
    <property type="term" value="C:plasma membrane"/>
    <property type="evidence" value="ECO:0007669"/>
    <property type="project" value="UniProtKB-SubCell"/>
</dbReference>
<evidence type="ECO:0000256" key="2">
    <source>
        <dbReference type="ARBA" id="ARBA00010581"/>
    </source>
</evidence>
<dbReference type="Proteomes" id="UP000265926">
    <property type="component" value="Unassembled WGS sequence"/>
</dbReference>
<feature type="transmembrane region" description="Helical" evidence="7">
    <location>
        <begin position="138"/>
        <end position="166"/>
    </location>
</feature>
<dbReference type="InterPro" id="IPR013833">
    <property type="entry name" value="Cyt_c_oxidase_su3_a-hlx"/>
</dbReference>
<feature type="transmembrane region" description="Helical" evidence="7">
    <location>
        <begin position="63"/>
        <end position="84"/>
    </location>
</feature>
<protein>
    <submittedName>
        <fullName evidence="9">Cytochrome c oxidase subunit 3 family protein</fullName>
    </submittedName>
</protein>
<gene>
    <name evidence="9" type="ORF">D1614_07100</name>
</gene>
<evidence type="ECO:0000256" key="5">
    <source>
        <dbReference type="ARBA" id="ARBA00023136"/>
    </source>
</evidence>
<dbReference type="RefSeq" id="WP_119437193.1">
    <property type="nucleotide sequence ID" value="NZ_QWGR01000003.1"/>
</dbReference>
<dbReference type="InterPro" id="IPR035973">
    <property type="entry name" value="Cyt_c_oxidase_su3-like_sf"/>
</dbReference>
<keyword evidence="5 7" id="KW-0472">Membrane</keyword>
<dbReference type="Pfam" id="PF00510">
    <property type="entry name" value="COX3"/>
    <property type="match status" value="1"/>
</dbReference>
<dbReference type="PROSITE" id="PS50253">
    <property type="entry name" value="COX3"/>
    <property type="match status" value="1"/>
</dbReference>
<dbReference type="OrthoDB" id="9810850at2"/>
<comment type="caution">
    <text evidence="9">The sequence shown here is derived from an EMBL/GenBank/DDBJ whole genome shotgun (WGS) entry which is preliminary data.</text>
</comment>
<keyword evidence="3 6" id="KW-0812">Transmembrane</keyword>
<proteinExistence type="inferred from homology"/>
<evidence type="ECO:0000256" key="6">
    <source>
        <dbReference type="RuleBase" id="RU003376"/>
    </source>
</evidence>
<dbReference type="Gene3D" id="1.20.120.80">
    <property type="entry name" value="Cytochrome c oxidase, subunit III, four-helix bundle"/>
    <property type="match status" value="1"/>
</dbReference>
<evidence type="ECO:0000256" key="1">
    <source>
        <dbReference type="ARBA" id="ARBA00004141"/>
    </source>
</evidence>
<feature type="transmembrane region" description="Helical" evidence="7">
    <location>
        <begin position="20"/>
        <end position="43"/>
    </location>
</feature>
<reference evidence="9 10" key="1">
    <citation type="submission" date="2018-08" db="EMBL/GenBank/DDBJ databases">
        <title>Pallidiluteibacterium maritimus gen. nov., sp. nov., isolated from coastal sediment.</title>
        <authorList>
            <person name="Zhou L.Y."/>
        </authorList>
    </citation>
    <scope>NUCLEOTIDE SEQUENCE [LARGE SCALE GENOMIC DNA]</scope>
    <source>
        <strain evidence="9 10">XSD2</strain>
    </source>
</reference>
<dbReference type="PANTHER" id="PTHR11403">
    <property type="entry name" value="CYTOCHROME C OXIDASE SUBUNIT III"/>
    <property type="match status" value="1"/>
</dbReference>
<evidence type="ECO:0000313" key="10">
    <source>
        <dbReference type="Proteomes" id="UP000265926"/>
    </source>
</evidence>
<dbReference type="GO" id="GO:0004129">
    <property type="term" value="F:cytochrome-c oxidase activity"/>
    <property type="evidence" value="ECO:0007669"/>
    <property type="project" value="InterPro"/>
</dbReference>
<feature type="domain" description="Heme-copper oxidase subunit III family profile" evidence="8">
    <location>
        <begin position="1"/>
        <end position="207"/>
    </location>
</feature>
<evidence type="ECO:0000313" key="9">
    <source>
        <dbReference type="EMBL" id="RIJ49306.1"/>
    </source>
</evidence>
<name>A0A399SZ57_9BACT</name>
<comment type="similarity">
    <text evidence="2 6">Belongs to the cytochrome c oxidase subunit 3 family.</text>
</comment>
<dbReference type="EMBL" id="QWGR01000003">
    <property type="protein sequence ID" value="RIJ49306.1"/>
    <property type="molecule type" value="Genomic_DNA"/>
</dbReference>
<dbReference type="InterPro" id="IPR000298">
    <property type="entry name" value="Cyt_c_oxidase-like_su3"/>
</dbReference>
<sequence>MEHAHHVEHPDMYDAESSKVGMWLFIFTELLLFGALFVIYAVYRYMNPEAFHLAGEELNRVIGTVNTVILLISSMTIAMATTALQKGQRNVAIALVSVTFVIGLAFLVNKYFEWGVKFSHGIWPGSEHMMNEMSHGEVLFFGLYFVMTGLHALHIIIGMAIMVFAVRGLVRGKVHPDRPSLLDNCGLYWHLVDLIWIFLFPLFYLIH</sequence>
<dbReference type="PANTHER" id="PTHR11403:SF6">
    <property type="entry name" value="NITRIC OXIDE REDUCTASE SUBUNIT E"/>
    <property type="match status" value="1"/>
</dbReference>
<comment type="subcellular location">
    <subcellularLocation>
        <location evidence="6">Cell membrane</location>
        <topology evidence="6">Multi-pass membrane protein</topology>
    </subcellularLocation>
    <subcellularLocation>
        <location evidence="1">Membrane</location>
        <topology evidence="1">Multi-pass membrane protein</topology>
    </subcellularLocation>
</comment>
<keyword evidence="4 7" id="KW-1133">Transmembrane helix</keyword>
<dbReference type="AlphaFoldDB" id="A0A399SZ57"/>
<dbReference type="CDD" id="cd02862">
    <property type="entry name" value="NorE_like"/>
    <property type="match status" value="1"/>
</dbReference>
<dbReference type="InterPro" id="IPR024791">
    <property type="entry name" value="Cyt_c/ubiquinol_Oxase_su3"/>
</dbReference>
<dbReference type="SUPFAM" id="SSF81452">
    <property type="entry name" value="Cytochrome c oxidase subunit III-like"/>
    <property type="match status" value="1"/>
</dbReference>
<evidence type="ECO:0000256" key="4">
    <source>
        <dbReference type="ARBA" id="ARBA00022989"/>
    </source>
</evidence>
<organism evidence="9 10">
    <name type="scientific">Maribellus luteus</name>
    <dbReference type="NCBI Taxonomy" id="2305463"/>
    <lineage>
        <taxon>Bacteria</taxon>
        <taxon>Pseudomonadati</taxon>
        <taxon>Bacteroidota</taxon>
        <taxon>Bacteroidia</taxon>
        <taxon>Marinilabiliales</taxon>
        <taxon>Prolixibacteraceae</taxon>
        <taxon>Maribellus</taxon>
    </lineage>
</organism>
<keyword evidence="10" id="KW-1185">Reference proteome</keyword>